<evidence type="ECO:0000313" key="2">
    <source>
        <dbReference type="Proteomes" id="UP000220639"/>
    </source>
</evidence>
<dbReference type="Pfam" id="PF13957">
    <property type="entry name" value="YafO_toxin"/>
    <property type="match status" value="1"/>
</dbReference>
<gene>
    <name evidence="1" type="ORF">KOSB73_220414</name>
</gene>
<protein>
    <recommendedName>
        <fullName evidence="3">Toxin YafO, type II toxin-antitoxin system family protein</fullName>
    </recommendedName>
</protein>
<dbReference type="AlphaFoldDB" id="A0A285B059"/>
<name>A0A285B059_9ENTR</name>
<evidence type="ECO:0008006" key="3">
    <source>
        <dbReference type="Google" id="ProtNLM"/>
    </source>
</evidence>
<dbReference type="EMBL" id="FZTC01000015">
    <property type="protein sequence ID" value="SNU34295.1"/>
    <property type="molecule type" value="Genomic_DNA"/>
</dbReference>
<reference evidence="2" key="1">
    <citation type="submission" date="2017-08" db="EMBL/GenBank/DDBJ databases">
        <authorList>
            <person name="Brisse S."/>
        </authorList>
    </citation>
    <scope>NUCLEOTIDE SEQUENCE [LARGE SCALE GENOMIC DNA]</scope>
    <source>
        <strain evidence="2">06D021</strain>
    </source>
</reference>
<organism evidence="1 2">
    <name type="scientific">Klebsiella grimontii</name>
    <dbReference type="NCBI Taxonomy" id="2058152"/>
    <lineage>
        <taxon>Bacteria</taxon>
        <taxon>Pseudomonadati</taxon>
        <taxon>Pseudomonadota</taxon>
        <taxon>Gammaproteobacteria</taxon>
        <taxon>Enterobacterales</taxon>
        <taxon>Enterobacteriaceae</taxon>
        <taxon>Klebsiella/Raoultella group</taxon>
        <taxon>Klebsiella</taxon>
    </lineage>
</organism>
<dbReference type="Proteomes" id="UP000220639">
    <property type="component" value="Unassembled WGS sequence"/>
</dbReference>
<proteinExistence type="predicted"/>
<accession>A0A285B059</accession>
<sequence>MVRVSITSGLYQQAAAHRYAKMLAQTISNETQYWCFGSHGSFERSYEAMAANIKKIHLKLPGDKPWPPEYSLSQRTCDNYLVYAKHLYNDEHYQIVAIISPNAHDQIDSLLPSIIKLVEDTFSELPQDELDKLETYNA</sequence>
<dbReference type="RefSeq" id="WP_098140459.1">
    <property type="nucleotide sequence ID" value="NZ_CBCSJA010000022.1"/>
</dbReference>
<dbReference type="InterPro" id="IPR020353">
    <property type="entry name" value="Toxin_YafO"/>
</dbReference>
<evidence type="ECO:0000313" key="1">
    <source>
        <dbReference type="EMBL" id="SNU34295.1"/>
    </source>
</evidence>